<proteinExistence type="predicted"/>
<gene>
    <name evidence="1" type="ORF">LCGC14_0374870</name>
</gene>
<comment type="caution">
    <text evidence="1">The sequence shown here is derived from an EMBL/GenBank/DDBJ whole genome shotgun (WGS) entry which is preliminary data.</text>
</comment>
<dbReference type="EMBL" id="LAZR01000300">
    <property type="protein sequence ID" value="KKN76097.1"/>
    <property type="molecule type" value="Genomic_DNA"/>
</dbReference>
<name>A0A0F9TMD5_9ZZZZ</name>
<accession>A0A0F9TMD5</accession>
<reference evidence="1" key="1">
    <citation type="journal article" date="2015" name="Nature">
        <title>Complex archaea that bridge the gap between prokaryotes and eukaryotes.</title>
        <authorList>
            <person name="Spang A."/>
            <person name="Saw J.H."/>
            <person name="Jorgensen S.L."/>
            <person name="Zaremba-Niedzwiedzka K."/>
            <person name="Martijn J."/>
            <person name="Lind A.E."/>
            <person name="van Eijk R."/>
            <person name="Schleper C."/>
            <person name="Guy L."/>
            <person name="Ettema T.J."/>
        </authorList>
    </citation>
    <scope>NUCLEOTIDE SEQUENCE</scope>
</reference>
<evidence type="ECO:0000313" key="1">
    <source>
        <dbReference type="EMBL" id="KKN76097.1"/>
    </source>
</evidence>
<dbReference type="AlphaFoldDB" id="A0A0F9TMD5"/>
<organism evidence="1">
    <name type="scientific">marine sediment metagenome</name>
    <dbReference type="NCBI Taxonomy" id="412755"/>
    <lineage>
        <taxon>unclassified sequences</taxon>
        <taxon>metagenomes</taxon>
        <taxon>ecological metagenomes</taxon>
    </lineage>
</organism>
<sequence length="86" mass="10167">MGKEEIDLSEEELAFFESMPRIEIVRGINNKESYLLTDNVFNEIKRYKSKINNINKELIQIYQSCNDSRIQEIKIRLSRLIGKIDS</sequence>
<protein>
    <submittedName>
        <fullName evidence="1">Uncharacterized protein</fullName>
    </submittedName>
</protein>